<keyword evidence="2" id="KW-0732">Signal</keyword>
<reference evidence="3" key="1">
    <citation type="submission" date="2011-03" db="EMBL/GenBank/DDBJ databases">
        <title>The Genome Sequence of Nematocida sp1 strain ERTm2.</title>
        <authorList>
            <consortium name="The Broad Institute Genome Sequencing Platform"/>
            <consortium name="The Broad Institute Genome Sequencing Center for Infectious Disease"/>
            <person name="Cuomo C."/>
            <person name="Troemel E."/>
            <person name="Young S.K."/>
            <person name="Zeng Q."/>
            <person name="Gargeya S."/>
            <person name="Fitzgerald M."/>
            <person name="Haas B."/>
            <person name="Abouelleil A."/>
            <person name="Alvarado L."/>
            <person name="Arachchi H.M."/>
            <person name="Berlin A."/>
            <person name="Brown A."/>
            <person name="Chapman S.B."/>
            <person name="Chen Z."/>
            <person name="Dunbar C."/>
            <person name="Freedman E."/>
            <person name="Gearin G."/>
            <person name="Gellesch M."/>
            <person name="Goldberg J."/>
            <person name="Griggs A."/>
            <person name="Gujja S."/>
            <person name="Heilman E.R."/>
            <person name="Heiman D."/>
            <person name="Howarth C."/>
            <person name="Larson L."/>
            <person name="Lui A."/>
            <person name="MacDonald P.J.P."/>
            <person name="Mehta T."/>
            <person name="Montmayeur A."/>
            <person name="Murphy C."/>
            <person name="Neiman D."/>
            <person name="Pearson M."/>
            <person name="Priest M."/>
            <person name="Roberts A."/>
            <person name="Saif S."/>
            <person name="Shea T."/>
            <person name="Shenoy N."/>
            <person name="Sisk P."/>
            <person name="Stolte C."/>
            <person name="Sykes S."/>
            <person name="White J."/>
            <person name="Yandava C."/>
            <person name="Wortman J."/>
            <person name="Nusbaum C."/>
            <person name="Birren B."/>
        </authorList>
    </citation>
    <scope>NUCLEOTIDE SEQUENCE</scope>
    <source>
        <strain evidence="3">ERTm2</strain>
    </source>
</reference>
<name>H8ZEN9_NEMA1</name>
<organism evidence="3">
    <name type="scientific">Nematocida ausubeli (strain ATCC PRA-371 / ERTm2)</name>
    <name type="common">Nematode killer fungus</name>
    <dbReference type="NCBI Taxonomy" id="1913371"/>
    <lineage>
        <taxon>Eukaryota</taxon>
        <taxon>Fungi</taxon>
        <taxon>Fungi incertae sedis</taxon>
        <taxon>Microsporidia</taxon>
        <taxon>Nematocida</taxon>
    </lineage>
</organism>
<evidence type="ECO:0000256" key="2">
    <source>
        <dbReference type="SAM" id="SignalP"/>
    </source>
</evidence>
<evidence type="ECO:0000313" key="3">
    <source>
        <dbReference type="EMBL" id="EHY65004.1"/>
    </source>
</evidence>
<dbReference type="EMBL" id="JH604637">
    <property type="protein sequence ID" value="EHY65004.1"/>
    <property type="molecule type" value="Genomic_DNA"/>
</dbReference>
<dbReference type="AlphaFoldDB" id="H8ZEN9"/>
<feature type="chain" id="PRO_5003617453" evidence="2">
    <location>
        <begin position="32"/>
        <end position="131"/>
    </location>
</feature>
<protein>
    <submittedName>
        <fullName evidence="3">Uncharacterized protein</fullName>
    </submittedName>
</protein>
<proteinExistence type="predicted"/>
<sequence>MKSTTMIKKTKAVWALLMLVIMALNFALVSSKKKGKGPKTDEKDITNENGDDTEKGIDDKGTDDKKVTDGEDKNEDDDKSDDDKGADDKDADGENKTGEDGNNTGDGEEGDQNESNPMGDRPVKKSSGVNF</sequence>
<gene>
    <name evidence="3" type="ORF">NERG_02060</name>
</gene>
<feature type="signal peptide" evidence="2">
    <location>
        <begin position="1"/>
        <end position="31"/>
    </location>
</feature>
<dbReference type="HOGENOM" id="CLU_1982158_0_0_1"/>
<dbReference type="Proteomes" id="UP000005622">
    <property type="component" value="Unassembled WGS sequence"/>
</dbReference>
<feature type="region of interest" description="Disordered" evidence="1">
    <location>
        <begin position="29"/>
        <end position="131"/>
    </location>
</feature>
<evidence type="ECO:0000256" key="1">
    <source>
        <dbReference type="SAM" id="MobiDB-lite"/>
    </source>
</evidence>
<feature type="compositionally biased region" description="Basic and acidic residues" evidence="1">
    <location>
        <begin position="38"/>
        <end position="71"/>
    </location>
</feature>
<accession>H8ZEN9</accession>
<feature type="compositionally biased region" description="Basic and acidic residues" evidence="1">
    <location>
        <begin position="81"/>
        <end position="99"/>
    </location>
</feature>